<sequence>MDTEYQVDVRAYDLGEP</sequence>
<protein>
    <submittedName>
        <fullName evidence="1">Uncharacterized protein</fullName>
    </submittedName>
</protein>
<comment type="caution">
    <text evidence="1">The sequence shown here is derived from an EMBL/GenBank/DDBJ whole genome shotgun (WGS) entry which is preliminary data.</text>
</comment>
<dbReference type="AlphaFoldDB" id="A0A8J2JDP6"/>
<gene>
    <name evidence="1" type="ORF">AFUS01_LOCUS6386</name>
</gene>
<dbReference type="Proteomes" id="UP000708208">
    <property type="component" value="Unassembled WGS sequence"/>
</dbReference>
<dbReference type="EMBL" id="CAJVCH010041974">
    <property type="protein sequence ID" value="CAG7716902.1"/>
    <property type="molecule type" value="Genomic_DNA"/>
</dbReference>
<evidence type="ECO:0000313" key="1">
    <source>
        <dbReference type="EMBL" id="CAG7716902.1"/>
    </source>
</evidence>
<name>A0A8J2JDP6_9HEXA</name>
<evidence type="ECO:0000313" key="2">
    <source>
        <dbReference type="Proteomes" id="UP000708208"/>
    </source>
</evidence>
<organism evidence="1 2">
    <name type="scientific">Allacma fusca</name>
    <dbReference type="NCBI Taxonomy" id="39272"/>
    <lineage>
        <taxon>Eukaryota</taxon>
        <taxon>Metazoa</taxon>
        <taxon>Ecdysozoa</taxon>
        <taxon>Arthropoda</taxon>
        <taxon>Hexapoda</taxon>
        <taxon>Collembola</taxon>
        <taxon>Symphypleona</taxon>
        <taxon>Sminthuridae</taxon>
        <taxon>Allacma</taxon>
    </lineage>
</organism>
<proteinExistence type="predicted"/>
<reference evidence="1" key="1">
    <citation type="submission" date="2021-06" db="EMBL/GenBank/DDBJ databases">
        <authorList>
            <person name="Hodson N. C."/>
            <person name="Mongue J. A."/>
            <person name="Jaron S. K."/>
        </authorList>
    </citation>
    <scope>NUCLEOTIDE SEQUENCE</scope>
</reference>
<keyword evidence="2" id="KW-1185">Reference proteome</keyword>
<accession>A0A8J2JDP6</accession>
<feature type="non-terminal residue" evidence="1">
    <location>
        <position position="1"/>
    </location>
</feature>